<sequence length="49" mass="5402">MGKVPVYTEVVLGLASGNVKMEAVCTFEMVVTTYKTTRCSPEDHHQISN</sequence>
<dbReference type="EMBL" id="KK853826">
    <property type="protein sequence ID" value="KDQ71576.1"/>
    <property type="molecule type" value="Genomic_DNA"/>
</dbReference>
<proteinExistence type="predicted"/>
<dbReference type="AlphaFoldDB" id="A0A067QPG6"/>
<protein>
    <submittedName>
        <fullName evidence="1">Uncharacterized protein</fullName>
    </submittedName>
</protein>
<evidence type="ECO:0000313" key="2">
    <source>
        <dbReference type="Proteomes" id="UP000027135"/>
    </source>
</evidence>
<organism evidence="1 2">
    <name type="scientific">Zootermopsis nevadensis</name>
    <name type="common">Dampwood termite</name>
    <dbReference type="NCBI Taxonomy" id="136037"/>
    <lineage>
        <taxon>Eukaryota</taxon>
        <taxon>Metazoa</taxon>
        <taxon>Ecdysozoa</taxon>
        <taxon>Arthropoda</taxon>
        <taxon>Hexapoda</taxon>
        <taxon>Insecta</taxon>
        <taxon>Pterygota</taxon>
        <taxon>Neoptera</taxon>
        <taxon>Polyneoptera</taxon>
        <taxon>Dictyoptera</taxon>
        <taxon>Blattodea</taxon>
        <taxon>Blattoidea</taxon>
        <taxon>Termitoidae</taxon>
        <taxon>Termopsidae</taxon>
        <taxon>Zootermopsis</taxon>
    </lineage>
</organism>
<dbReference type="InParanoid" id="A0A067QPG6"/>
<dbReference type="Proteomes" id="UP000027135">
    <property type="component" value="Unassembled WGS sequence"/>
</dbReference>
<keyword evidence="2" id="KW-1185">Reference proteome</keyword>
<name>A0A067QPG6_ZOONE</name>
<gene>
    <name evidence="1" type="ORF">L798_08947</name>
</gene>
<evidence type="ECO:0000313" key="1">
    <source>
        <dbReference type="EMBL" id="KDQ71576.1"/>
    </source>
</evidence>
<reference evidence="1 2" key="1">
    <citation type="journal article" date="2014" name="Nat. Commun.">
        <title>Molecular traces of alternative social organization in a termite genome.</title>
        <authorList>
            <person name="Terrapon N."/>
            <person name="Li C."/>
            <person name="Robertson H.M."/>
            <person name="Ji L."/>
            <person name="Meng X."/>
            <person name="Booth W."/>
            <person name="Chen Z."/>
            <person name="Childers C.P."/>
            <person name="Glastad K.M."/>
            <person name="Gokhale K."/>
            <person name="Gowin J."/>
            <person name="Gronenberg W."/>
            <person name="Hermansen R.A."/>
            <person name="Hu H."/>
            <person name="Hunt B.G."/>
            <person name="Huylmans A.K."/>
            <person name="Khalil S.M."/>
            <person name="Mitchell R.D."/>
            <person name="Munoz-Torres M.C."/>
            <person name="Mustard J.A."/>
            <person name="Pan H."/>
            <person name="Reese J.T."/>
            <person name="Scharf M.E."/>
            <person name="Sun F."/>
            <person name="Vogel H."/>
            <person name="Xiao J."/>
            <person name="Yang W."/>
            <person name="Yang Z."/>
            <person name="Yang Z."/>
            <person name="Zhou J."/>
            <person name="Zhu J."/>
            <person name="Brent C.S."/>
            <person name="Elsik C.G."/>
            <person name="Goodisman M.A."/>
            <person name="Liberles D.A."/>
            <person name="Roe R.M."/>
            <person name="Vargo E.L."/>
            <person name="Vilcinskas A."/>
            <person name="Wang J."/>
            <person name="Bornberg-Bauer E."/>
            <person name="Korb J."/>
            <person name="Zhang G."/>
            <person name="Liebig J."/>
        </authorList>
    </citation>
    <scope>NUCLEOTIDE SEQUENCE [LARGE SCALE GENOMIC DNA]</scope>
    <source>
        <tissue evidence="1">Whole organism</tissue>
    </source>
</reference>
<accession>A0A067QPG6</accession>